<keyword evidence="2" id="KW-1185">Reference proteome</keyword>
<proteinExistence type="predicted"/>
<dbReference type="EMBL" id="JAKOGI010000610">
    <property type="protein sequence ID" value="KAJ8432379.1"/>
    <property type="molecule type" value="Genomic_DNA"/>
</dbReference>
<comment type="caution">
    <text evidence="1">The sequence shown here is derived from an EMBL/GenBank/DDBJ whole genome shotgun (WGS) entry which is preliminary data.</text>
</comment>
<dbReference type="OrthoDB" id="1751077at2759"/>
<evidence type="ECO:0000313" key="1">
    <source>
        <dbReference type="EMBL" id="KAJ8432379.1"/>
    </source>
</evidence>
<evidence type="ECO:0000313" key="2">
    <source>
        <dbReference type="Proteomes" id="UP001153076"/>
    </source>
</evidence>
<accession>A0A9Q1JWI5</accession>
<organism evidence="1 2">
    <name type="scientific">Carnegiea gigantea</name>
    <dbReference type="NCBI Taxonomy" id="171969"/>
    <lineage>
        <taxon>Eukaryota</taxon>
        <taxon>Viridiplantae</taxon>
        <taxon>Streptophyta</taxon>
        <taxon>Embryophyta</taxon>
        <taxon>Tracheophyta</taxon>
        <taxon>Spermatophyta</taxon>
        <taxon>Magnoliopsida</taxon>
        <taxon>eudicotyledons</taxon>
        <taxon>Gunneridae</taxon>
        <taxon>Pentapetalae</taxon>
        <taxon>Caryophyllales</taxon>
        <taxon>Cactineae</taxon>
        <taxon>Cactaceae</taxon>
        <taxon>Cactoideae</taxon>
        <taxon>Echinocereeae</taxon>
        <taxon>Carnegiea</taxon>
    </lineage>
</organism>
<dbReference type="PANTHER" id="PTHR33116:SF66">
    <property type="entry name" value="REVERSE TRANSCRIPTASE ZINC-BINDING DOMAIN-CONTAINING PROTEIN"/>
    <property type="match status" value="1"/>
</dbReference>
<gene>
    <name evidence="1" type="ORF">Cgig2_021913</name>
</gene>
<sequence>MSALQGFHACAGLKANHTKSEIVFGGCHPHLHNSVLKSQPGNLPFKYLGVPITASKSSKLECRILMEKILGKIRLWSTKSISFTGRAQLLNSIIFGMYNYWAKIFILPHANKLIKFIVTTFGGVIQTTKGLLLTPGTLHVFPGNMAALGLKPSSLKQSVYSKIGLGYCYEK</sequence>
<name>A0A9Q1JWI5_9CARY</name>
<protein>
    <submittedName>
        <fullName evidence="1">Uncharacterized protein</fullName>
    </submittedName>
</protein>
<dbReference type="PANTHER" id="PTHR33116">
    <property type="entry name" value="REVERSE TRANSCRIPTASE ZINC-BINDING DOMAIN-CONTAINING PROTEIN-RELATED-RELATED"/>
    <property type="match status" value="1"/>
</dbReference>
<dbReference type="Proteomes" id="UP001153076">
    <property type="component" value="Unassembled WGS sequence"/>
</dbReference>
<reference evidence="1" key="1">
    <citation type="submission" date="2022-04" db="EMBL/GenBank/DDBJ databases">
        <title>Carnegiea gigantea Genome sequencing and assembly v2.</title>
        <authorList>
            <person name="Copetti D."/>
            <person name="Sanderson M.J."/>
            <person name="Burquez A."/>
            <person name="Wojciechowski M.F."/>
        </authorList>
    </citation>
    <scope>NUCLEOTIDE SEQUENCE</scope>
    <source>
        <strain evidence="1">SGP5-SGP5p</strain>
        <tissue evidence="1">Aerial part</tissue>
    </source>
</reference>
<dbReference type="AlphaFoldDB" id="A0A9Q1JWI5"/>